<protein>
    <submittedName>
        <fullName evidence="1">Uncharacterized protein</fullName>
    </submittedName>
</protein>
<dbReference type="Proteomes" id="UP001431783">
    <property type="component" value="Unassembled WGS sequence"/>
</dbReference>
<accession>A0AAW1U6X6</accession>
<gene>
    <name evidence="1" type="ORF">WA026_006485</name>
</gene>
<comment type="caution">
    <text evidence="1">The sequence shown here is derived from an EMBL/GenBank/DDBJ whole genome shotgun (WGS) entry which is preliminary data.</text>
</comment>
<name>A0AAW1U6X6_9CUCU</name>
<evidence type="ECO:0000313" key="2">
    <source>
        <dbReference type="Proteomes" id="UP001431783"/>
    </source>
</evidence>
<dbReference type="InterPro" id="IPR012337">
    <property type="entry name" value="RNaseH-like_sf"/>
</dbReference>
<dbReference type="EMBL" id="JARQZJ010000062">
    <property type="protein sequence ID" value="KAK9879417.1"/>
    <property type="molecule type" value="Genomic_DNA"/>
</dbReference>
<organism evidence="1 2">
    <name type="scientific">Henosepilachna vigintioctopunctata</name>
    <dbReference type="NCBI Taxonomy" id="420089"/>
    <lineage>
        <taxon>Eukaryota</taxon>
        <taxon>Metazoa</taxon>
        <taxon>Ecdysozoa</taxon>
        <taxon>Arthropoda</taxon>
        <taxon>Hexapoda</taxon>
        <taxon>Insecta</taxon>
        <taxon>Pterygota</taxon>
        <taxon>Neoptera</taxon>
        <taxon>Endopterygota</taxon>
        <taxon>Coleoptera</taxon>
        <taxon>Polyphaga</taxon>
        <taxon>Cucujiformia</taxon>
        <taxon>Coccinelloidea</taxon>
        <taxon>Coccinellidae</taxon>
        <taxon>Epilachninae</taxon>
        <taxon>Epilachnini</taxon>
        <taxon>Henosepilachna</taxon>
    </lineage>
</organism>
<reference evidence="1 2" key="1">
    <citation type="submission" date="2023-03" db="EMBL/GenBank/DDBJ databases">
        <title>Genome insight into feeding habits of ladybird beetles.</title>
        <authorList>
            <person name="Li H.-S."/>
            <person name="Huang Y.-H."/>
            <person name="Pang H."/>
        </authorList>
    </citation>
    <scope>NUCLEOTIDE SEQUENCE [LARGE SCALE GENOMIC DNA]</scope>
    <source>
        <strain evidence="1">SYSU_2023b</strain>
        <tissue evidence="1">Whole body</tissue>
    </source>
</reference>
<proteinExistence type="predicted"/>
<evidence type="ECO:0000313" key="1">
    <source>
        <dbReference type="EMBL" id="KAK9879417.1"/>
    </source>
</evidence>
<dbReference type="SUPFAM" id="SSF53098">
    <property type="entry name" value="Ribonuclease H-like"/>
    <property type="match status" value="1"/>
</dbReference>
<dbReference type="AlphaFoldDB" id="A0AAW1U6X6"/>
<sequence>MLTAQQLEDLINILRPLEVITKEISGEDYITTSKIVQIVSWLTETYNKMKNLTDIFAKTRTLIIDGLKKRFRNVEQVHLLTAATTLDSRF</sequence>
<keyword evidence="2" id="KW-1185">Reference proteome</keyword>